<dbReference type="GO" id="GO:0005654">
    <property type="term" value="C:nucleoplasm"/>
    <property type="evidence" value="ECO:0007669"/>
    <property type="project" value="TreeGrafter"/>
</dbReference>
<dbReference type="InterPro" id="IPR000719">
    <property type="entry name" value="Prot_kinase_dom"/>
</dbReference>
<evidence type="ECO:0000313" key="3">
    <source>
        <dbReference type="Proteomes" id="UP001168877"/>
    </source>
</evidence>
<organism evidence="2 3">
    <name type="scientific">Acer saccharum</name>
    <name type="common">Sugar maple</name>
    <dbReference type="NCBI Taxonomy" id="4024"/>
    <lineage>
        <taxon>Eukaryota</taxon>
        <taxon>Viridiplantae</taxon>
        <taxon>Streptophyta</taxon>
        <taxon>Embryophyta</taxon>
        <taxon>Tracheophyta</taxon>
        <taxon>Spermatophyta</taxon>
        <taxon>Magnoliopsida</taxon>
        <taxon>eudicotyledons</taxon>
        <taxon>Gunneridae</taxon>
        <taxon>Pentapetalae</taxon>
        <taxon>rosids</taxon>
        <taxon>malvids</taxon>
        <taxon>Sapindales</taxon>
        <taxon>Sapindaceae</taxon>
        <taxon>Hippocastanoideae</taxon>
        <taxon>Acereae</taxon>
        <taxon>Acer</taxon>
    </lineage>
</organism>
<evidence type="ECO:0000259" key="1">
    <source>
        <dbReference type="PROSITE" id="PS50011"/>
    </source>
</evidence>
<dbReference type="Pfam" id="PF07714">
    <property type="entry name" value="PK_Tyr_Ser-Thr"/>
    <property type="match status" value="1"/>
</dbReference>
<dbReference type="GO" id="GO:0051726">
    <property type="term" value="P:regulation of cell cycle"/>
    <property type="evidence" value="ECO:0007669"/>
    <property type="project" value="TreeGrafter"/>
</dbReference>
<name>A0AA39T132_ACESA</name>
<dbReference type="GO" id="GO:0017053">
    <property type="term" value="C:transcription repressor complex"/>
    <property type="evidence" value="ECO:0007669"/>
    <property type="project" value="InterPro"/>
</dbReference>
<dbReference type="GO" id="GO:0005524">
    <property type="term" value="F:ATP binding"/>
    <property type="evidence" value="ECO:0007669"/>
    <property type="project" value="InterPro"/>
</dbReference>
<reference evidence="2" key="2">
    <citation type="submission" date="2023-06" db="EMBL/GenBank/DDBJ databases">
        <authorList>
            <person name="Swenson N.G."/>
            <person name="Wegrzyn J.L."/>
            <person name="Mcevoy S.L."/>
        </authorList>
    </citation>
    <scope>NUCLEOTIDE SEQUENCE</scope>
    <source>
        <strain evidence="2">NS2018</strain>
        <tissue evidence="2">Leaf</tissue>
    </source>
</reference>
<keyword evidence="3" id="KW-1185">Reference proteome</keyword>
<proteinExistence type="predicted"/>
<dbReference type="GO" id="GO:0006357">
    <property type="term" value="P:regulation of transcription by RNA polymerase II"/>
    <property type="evidence" value="ECO:0007669"/>
    <property type="project" value="TreeGrafter"/>
</dbReference>
<sequence>MCSCLRILSKYGEKAEEALVMKNGAILLEELITSSDGKYNPFCIFSVKELKKATNNYSHPLNFIKHDAYYILYKGSLQELSISVMKLVGCCLETKIPISVFEYVQCNTLADHVNLLHDHHQYPPHRRQFEPLLWSQRLKIAMGTANALAYLHVGFSRPIVLSNIKLWNILFDKNCYVKLFDFSEAVSIPEGETHKKQEGVLLTGKSSYDEVLDYEDDGYRAGIDLADHKALVMELKHTNNDLLERQNGAGGFAKDSESLKKHIAMASSALHHVRQRNTYPEILLPPWLKARLVGNQAGYLDSSYAAQESGSAVVEIVKDSRLKAHTMVDTAIKAMSSIKEGEDAVNGIRQTLEYTDNQQMTSDSRDGTDKNEAQIPSELITSCVSTMLMIQTCTERQYPPSDVAQIIDSAVSSLHPCCPQNLPIYREIEMCQIMSCCLRMGKNWEKKDDNKEAFIMKNGADLLEQLIASSNGKYNPIHGFSTEELKIATNNYDERNLIKDDFYFHKVYKGFLQDRLVSVMKFDVYSMDSDAYQYCFK</sequence>
<dbReference type="PROSITE" id="PS50011">
    <property type="entry name" value="PROTEIN_KINASE_DOM"/>
    <property type="match status" value="1"/>
</dbReference>
<dbReference type="Gene3D" id="1.10.510.10">
    <property type="entry name" value="Transferase(Phosphotransferase) domain 1"/>
    <property type="match status" value="1"/>
</dbReference>
<dbReference type="PANTHER" id="PTHR21689:SF5">
    <property type="entry name" value="PROTEIN ALWAYS EARLY 1-RELATED"/>
    <property type="match status" value="1"/>
</dbReference>
<gene>
    <name evidence="2" type="ORF">LWI29_008835</name>
</gene>
<dbReference type="GO" id="GO:0003677">
    <property type="term" value="F:DNA binding"/>
    <property type="evidence" value="ECO:0007669"/>
    <property type="project" value="TreeGrafter"/>
</dbReference>
<dbReference type="PANTHER" id="PTHR21689">
    <property type="entry name" value="LIN-9"/>
    <property type="match status" value="1"/>
</dbReference>
<dbReference type="Proteomes" id="UP001168877">
    <property type="component" value="Unassembled WGS sequence"/>
</dbReference>
<dbReference type="SUPFAM" id="SSF56112">
    <property type="entry name" value="Protein kinase-like (PK-like)"/>
    <property type="match status" value="1"/>
</dbReference>
<dbReference type="InterPro" id="IPR011009">
    <property type="entry name" value="Kinase-like_dom_sf"/>
</dbReference>
<comment type="caution">
    <text evidence="2">The sequence shown here is derived from an EMBL/GenBank/DDBJ whole genome shotgun (WGS) entry which is preliminary data.</text>
</comment>
<dbReference type="EMBL" id="JAUESC010000003">
    <property type="protein sequence ID" value="KAK0599810.1"/>
    <property type="molecule type" value="Genomic_DNA"/>
</dbReference>
<dbReference type="GO" id="GO:0004672">
    <property type="term" value="F:protein kinase activity"/>
    <property type="evidence" value="ECO:0007669"/>
    <property type="project" value="InterPro"/>
</dbReference>
<dbReference type="Gene3D" id="3.30.200.20">
    <property type="entry name" value="Phosphorylase Kinase, domain 1"/>
    <property type="match status" value="1"/>
</dbReference>
<dbReference type="AlphaFoldDB" id="A0AA39T132"/>
<dbReference type="GO" id="GO:0006351">
    <property type="term" value="P:DNA-templated transcription"/>
    <property type="evidence" value="ECO:0007669"/>
    <property type="project" value="InterPro"/>
</dbReference>
<accession>A0AA39T132</accession>
<reference evidence="2" key="1">
    <citation type="journal article" date="2022" name="Plant J.">
        <title>Strategies of tolerance reflected in two North American maple genomes.</title>
        <authorList>
            <person name="McEvoy S.L."/>
            <person name="Sezen U.U."/>
            <person name="Trouern-Trend A."/>
            <person name="McMahon S.M."/>
            <person name="Schaberg P.G."/>
            <person name="Yang J."/>
            <person name="Wegrzyn J.L."/>
            <person name="Swenson N.G."/>
        </authorList>
    </citation>
    <scope>NUCLEOTIDE SEQUENCE</scope>
    <source>
        <strain evidence="2">NS2018</strain>
    </source>
</reference>
<dbReference type="InterPro" id="IPR010561">
    <property type="entry name" value="LIN-9/ALY1"/>
</dbReference>
<evidence type="ECO:0000313" key="2">
    <source>
        <dbReference type="EMBL" id="KAK0599810.1"/>
    </source>
</evidence>
<feature type="domain" description="Protein kinase" evidence="1">
    <location>
        <begin position="5"/>
        <end position="288"/>
    </location>
</feature>
<dbReference type="InterPro" id="IPR001245">
    <property type="entry name" value="Ser-Thr/Tyr_kinase_cat_dom"/>
</dbReference>
<protein>
    <recommendedName>
        <fullName evidence="1">Protein kinase domain-containing protein</fullName>
    </recommendedName>
</protein>